<dbReference type="InterPro" id="IPR011042">
    <property type="entry name" value="6-blade_b-propeller_TolB-like"/>
</dbReference>
<accession>A0A366WV33</accession>
<dbReference type="PANTHER" id="PTHR19328">
    <property type="entry name" value="HEDGEHOG-INTERACTING PROTEIN"/>
    <property type="match status" value="1"/>
</dbReference>
<dbReference type="Proteomes" id="UP000252706">
    <property type="component" value="Unassembled WGS sequence"/>
</dbReference>
<dbReference type="EMBL" id="QOCE01000037">
    <property type="protein sequence ID" value="RBW53356.1"/>
    <property type="molecule type" value="Genomic_DNA"/>
</dbReference>
<evidence type="ECO:0000313" key="3">
    <source>
        <dbReference type="Proteomes" id="UP000252706"/>
    </source>
</evidence>
<evidence type="ECO:0000313" key="2">
    <source>
        <dbReference type="EMBL" id="RBW53356.1"/>
    </source>
</evidence>
<gene>
    <name evidence="2" type="ORF">DS909_14600</name>
</gene>
<dbReference type="AlphaFoldDB" id="A0A366WV33"/>
<comment type="caution">
    <text evidence="2">The sequence shown here is derived from an EMBL/GenBank/DDBJ whole genome shotgun (WGS) entry which is preliminary data.</text>
</comment>
<dbReference type="SUPFAM" id="SSF50952">
    <property type="entry name" value="Soluble quinoprotein glucose dehydrogenase"/>
    <property type="match status" value="1"/>
</dbReference>
<dbReference type="Gene3D" id="2.120.10.30">
    <property type="entry name" value="TolB, C-terminal domain"/>
    <property type="match status" value="1"/>
</dbReference>
<proteinExistence type="predicted"/>
<dbReference type="RefSeq" id="WP_113824205.1">
    <property type="nucleotide sequence ID" value="NZ_QOCE01000037.1"/>
</dbReference>
<dbReference type="PANTHER" id="PTHR19328:SF75">
    <property type="entry name" value="ALDOSE SUGAR DEHYDROGENASE YLII"/>
    <property type="match status" value="1"/>
</dbReference>
<dbReference type="OrthoDB" id="9770043at2"/>
<sequence length="371" mass="40247">MVMRVILLILFASIWKPGVLLSETTGHIDAGVGQVTVTKMLGGLDTPWAIGILPGGGYLVTERDGHLLFVRDGKASRVSGVPKVSAKGQGGLLDVMIPRDFGSTREIFLTFAKRQKGGAGTALAVGRLSADGKRLNDVQVLFEMTGPNSGGRHFGSRVVEAHDGSLFVTIGERGDRNSAQDVSNHNGTVVRVNRNGTVPRDNPFVGNPGRQPEIWSFGHRNPQGATLDRKGRLWIVEHGAQGGDEVNLIRKGANFGWPVIAYGVHYSGKKIGEGTTKLGMEQPKFYWDPSIAPSGLMIYSGKLWPRWKGDLFVGSLKFGYISRLDGGSLREVEKLSSKQTERVRDIVEAPDGTIWFLSVGQGAVYRMSPNR</sequence>
<reference evidence="2 3" key="1">
    <citation type="submission" date="2018-07" db="EMBL/GenBank/DDBJ databases">
        <title>Modular assembly of carbohydrate-degrading microbial communities in the ocean.</title>
        <authorList>
            <person name="Enke T.N."/>
            <person name="Datta M.S."/>
            <person name="Schwartzman J.A."/>
            <person name="Cermak N."/>
            <person name="Schmitz D.A."/>
            <person name="Barrere J."/>
            <person name="Cordero O.X."/>
        </authorList>
    </citation>
    <scope>NUCLEOTIDE SEQUENCE [LARGE SCALE GENOMIC DNA]</scope>
    <source>
        <strain evidence="2 3">C3M10</strain>
    </source>
</reference>
<evidence type="ECO:0000259" key="1">
    <source>
        <dbReference type="Pfam" id="PF07995"/>
    </source>
</evidence>
<dbReference type="InterPro" id="IPR011041">
    <property type="entry name" value="Quinoprot_gluc/sorb_DH_b-prop"/>
</dbReference>
<feature type="domain" description="Glucose/Sorbosone dehydrogenase" evidence="1">
    <location>
        <begin position="44"/>
        <end position="364"/>
    </location>
</feature>
<dbReference type="Pfam" id="PF07995">
    <property type="entry name" value="GSDH"/>
    <property type="match status" value="1"/>
</dbReference>
<organism evidence="2 3">
    <name type="scientific">Phaeobacter gallaeciensis</name>
    <dbReference type="NCBI Taxonomy" id="60890"/>
    <lineage>
        <taxon>Bacteria</taxon>
        <taxon>Pseudomonadati</taxon>
        <taxon>Pseudomonadota</taxon>
        <taxon>Alphaproteobacteria</taxon>
        <taxon>Rhodobacterales</taxon>
        <taxon>Roseobacteraceae</taxon>
        <taxon>Phaeobacter</taxon>
    </lineage>
</organism>
<name>A0A366WV33_9RHOB</name>
<dbReference type="InterPro" id="IPR012938">
    <property type="entry name" value="Glc/Sorbosone_DH"/>
</dbReference>
<protein>
    <submittedName>
        <fullName evidence="2">PQQ-dependent sugar dehydrogenase</fullName>
    </submittedName>
</protein>